<proteinExistence type="predicted"/>
<dbReference type="SMART" id="SM00306">
    <property type="entry name" value="HintN"/>
    <property type="match status" value="1"/>
</dbReference>
<dbReference type="InterPro" id="IPR031325">
    <property type="entry name" value="RHS_repeat"/>
</dbReference>
<evidence type="ECO:0000256" key="2">
    <source>
        <dbReference type="SAM" id="MobiDB-lite"/>
    </source>
</evidence>
<dbReference type="Pfam" id="PF20148">
    <property type="entry name" value="DUF6531"/>
    <property type="match status" value="1"/>
</dbReference>
<dbReference type="NCBIfam" id="TIGR01643">
    <property type="entry name" value="YD_repeat_2x"/>
    <property type="match status" value="7"/>
</dbReference>
<comment type="caution">
    <text evidence="4">The sequence shown here is derived from an EMBL/GenBank/DDBJ whole genome shotgun (WGS) entry which is preliminary data.</text>
</comment>
<dbReference type="InterPro" id="IPR056823">
    <property type="entry name" value="TEN-like_YD-shell"/>
</dbReference>
<feature type="compositionally biased region" description="Polar residues" evidence="2">
    <location>
        <begin position="1077"/>
        <end position="1100"/>
    </location>
</feature>
<feature type="compositionally biased region" description="Polar residues" evidence="2">
    <location>
        <begin position="1755"/>
        <end position="1764"/>
    </location>
</feature>
<feature type="domain" description="Hint" evidence="3">
    <location>
        <begin position="2175"/>
        <end position="2270"/>
    </location>
</feature>
<dbReference type="Proteomes" id="UP000216300">
    <property type="component" value="Unassembled WGS sequence"/>
</dbReference>
<dbReference type="Pfam" id="PF05593">
    <property type="entry name" value="RHS_repeat"/>
    <property type="match status" value="5"/>
</dbReference>
<dbReference type="EMBL" id="NMVJ01000007">
    <property type="protein sequence ID" value="OYN90360.1"/>
    <property type="molecule type" value="Genomic_DNA"/>
</dbReference>
<sequence>MALALVAQLWSPLERDAIAQEPSLDPVIDRTAETVVPLPPVAGLPGVPAGLTPDVPVAATNAELMPTVMPVAPVDGALEVGSRPQLQARVADGDPQLPYTYEFTVVRAGTGEVVESSGRVGAAWSPTTDLAAGSYGWSVRAWGVDGVVGESQWWFFTTDAYPNIPVAGARLVDVSWGEAVDLQPSIGVDVTHPVQGAGFEYLVQVRLSTAAGSVPVAWQSDWVRVPSAVEVPAAAGLVWDQAYRVEVVAVQWRAGAPVPGTESSAAVGKLRTPVGLPDAVPVDESMPVGPVSSGTGGLRLQDTDGGVASVGWPLELARHYSSTAGDRGVFGVGWSSVLDMRAVQVQGRVKVRMPDGHDEVWARNPDGGFVSATRQQLPQLACADAGCDAWQVRDTDQMLYTISGAGVEQIEAPSGAVTRFERDAAGVVTRIVDVESGRALELGWDGDLLTAVAATPTLADGRLEWSYRYDSQGRMVRSCRPFLADRDGCTQYRFEDPDSPAVSSVIGPDGATTWQVDYAPYQNGQVSSFTDAAGDTVTVTRRKVPTGVAGSLAAVTMTDGPVPGRRQTIVTNDLGQVTRAVTGSESEQWLYDGYGRLQLHTGADGARTWWYWDPGTGAMTYRITERSATAKVVESFTYTRTGQLLSVSDPRQGINHRSLTSYRYSNGGEGGQLVSRRLGADGPVETFTYTTGQEPAIGGGQVPAGLLASETVPGRGATHYGYDRLGQVRSITQPAGAVTSYDYDPLGRLVEMGTTAQGSSTRQVRVLDPDGFAAVITTDAETDEVSGVQRQLRQINERDDAGRITAEIAQDVVSGERLGIRRSYDPAGRVVSTQDLTGRVLSAASYGPGGCQSSATDANGSVTRFTCDVWGRPLTTTLSGYHDPTRTQAPTDVALETVSYDPAGRIATSVDVYGTTRTFSYTRDGLLTRVESTTKTGEQRLDYTAEHDALGNVVSSWTPQQGQMRWVFDDYGRLIETWQLVEGANIVADHTRRTSLRYDPGTGQVIAETVDGGAAGVEDDHVTLTYRYDAHGRLIHTESGRGGQIRTQHWRGYDQAGRVVWQTDGRGNAAQDPAHTSHYTYDSSGRLTATTSPPVASTRANPDGTLQAPETGPQVTRHGYDSLGRPAMTVDPDGSTTRLSYSPTGQLVTMTEPQTLTDTGPVLPQWQFSYTDSDQVASVTDPAGRTTSYTYDSAGMLVETTEPALNPGEDPRVTRQEWTPAGDLAATIDPTGARVDYAYDNYGQLTSSTAHVSGQAHTTGYGWDQAGNLTHLTSPAGGETRLHYNSAGDQIRHVDPDGITTTTAVDLAGNPTRQQDGSGVVVSAYDDAGHLTGTSTAGLDGTVVDRVDLAYDPAGNLTAITGPLGTGQLRRYDALNQLTDLIQPGEGRYRLSYDTSGHVVALTDPNQAQTTYTWTARGQLATETFPATSQHPALADRQRTLTYDLSGNPVAVTEPGGIEHHTWFDTDGNTTRVEAAGPGVTAVNETYQWDPAGRLVAASHPQGTQHFTWDEAGQLTTTTGPAGNTTYTWDPDGNLTDITGDTGTAHYTWTPAGRPHQATDGGITTTYTYNSTGLPADVTTSTGLTQKHLYDPAGRPLITTTQQDGAVLDRETNTYDLAGRLTNTSHTGSIDLPPQLGYSYDERDRLTGWTDPDGAHTLTYDNANNLIDHDGTAITHNQRNQPTTITTPHGTTTLAHNPAGNRTTSTTGQPLQWDALGRLTADGDTNYHYDALGRLSTSTTNGNDTTYTYRGLNPEPTTTNHGDTWTRDTNGTLTAIDGTSILTDTPRNPIAVLDTPPHTSTWTPYGTTTNTPDQPTPGYQQHLTSPTGHTLMGARWYDPTTATFLTPDPTRPTITETANLYHYAHNNPITNNDPTGTRACPGGGGHIRSMSIGCGGIAGAIADATRNIPSTATHHTTPTYRSPSKSRIGTSRPGNTPRTTTPKTTGRGPTTPAPIATPTNFNDPTWHLTNPGDITTYTPPPPAQLPMQSPAIDESKPPTVAGIDLQPVQRPTTNTPPLAQLERPCGVIENTIDSKTGKFTPDFTMGGNHGFIPCPKTPEERLALLLDAGKRLLAFTVGTVLPIVATTAVCLGTAGAGCVLAGAAFSGLGYLAETAITGEPIDPALLALSILPIPGGGGKIAATGAKGAAKTLSPRLPRVAPRVVPSTSNRTAARMCSFGATTQVLMGDGTAKAISEIKPGDLVTATDPETGEQIETAVEQVWIHDDTFTNLHLETETITTTEDHPFWSTTNKAFIRADQLQPGDQVLTADGATHTVTGTTPNAGSGAAYNLSVANIHTYHVGNSRVLVHNDCFPGLDDLAAAGQLPDRNGLTAAGRSYQKHAGRNELPQVPGSALNDAG</sequence>
<dbReference type="Gene3D" id="2.180.10.10">
    <property type="entry name" value="RHS repeat-associated core"/>
    <property type="match status" value="6"/>
</dbReference>
<dbReference type="InterPro" id="IPR050708">
    <property type="entry name" value="T6SS_VgrG/RHS"/>
</dbReference>
<feature type="compositionally biased region" description="Polar residues" evidence="2">
    <location>
        <begin position="1910"/>
        <end position="1928"/>
    </location>
</feature>
<feature type="region of interest" description="Disordered" evidence="2">
    <location>
        <begin position="1910"/>
        <end position="1964"/>
    </location>
</feature>
<feature type="region of interest" description="Disordered" evidence="2">
    <location>
        <begin position="278"/>
        <end position="302"/>
    </location>
</feature>
<dbReference type="Gene3D" id="2.170.16.10">
    <property type="entry name" value="Hedgehog/Intein (Hint) domain"/>
    <property type="match status" value="1"/>
</dbReference>
<dbReference type="PANTHER" id="PTHR32305">
    <property type="match status" value="1"/>
</dbReference>
<dbReference type="Pfam" id="PF25023">
    <property type="entry name" value="TEN_YD-shell"/>
    <property type="match status" value="3"/>
</dbReference>
<feature type="region of interest" description="Disordered" evidence="2">
    <location>
        <begin position="2338"/>
        <end position="2359"/>
    </location>
</feature>
<dbReference type="InterPro" id="IPR045351">
    <property type="entry name" value="DUF6531"/>
</dbReference>
<feature type="region of interest" description="Disordered" evidence="2">
    <location>
        <begin position="1745"/>
        <end position="1764"/>
    </location>
</feature>
<dbReference type="InterPro" id="IPR022385">
    <property type="entry name" value="Rhs_assc_core"/>
</dbReference>
<protein>
    <recommendedName>
        <fullName evidence="3">Hint domain-containing protein</fullName>
    </recommendedName>
</protein>
<evidence type="ECO:0000313" key="5">
    <source>
        <dbReference type="Proteomes" id="UP000216300"/>
    </source>
</evidence>
<dbReference type="InterPro" id="IPR036844">
    <property type="entry name" value="Hint_dom_sf"/>
</dbReference>
<evidence type="ECO:0000313" key="4">
    <source>
        <dbReference type="EMBL" id="OYN90360.1"/>
    </source>
</evidence>
<name>A0A255EGH3_9ACTN</name>
<dbReference type="InterPro" id="IPR006530">
    <property type="entry name" value="YD"/>
</dbReference>
<keyword evidence="1" id="KW-0677">Repeat</keyword>
<dbReference type="Pfam" id="PF07591">
    <property type="entry name" value="PT-HINT"/>
    <property type="match status" value="1"/>
</dbReference>
<keyword evidence="5" id="KW-1185">Reference proteome</keyword>
<evidence type="ECO:0000259" key="3">
    <source>
        <dbReference type="SMART" id="SM00306"/>
    </source>
</evidence>
<dbReference type="PANTHER" id="PTHR32305:SF15">
    <property type="entry name" value="PROTEIN RHSA-RELATED"/>
    <property type="match status" value="1"/>
</dbReference>
<feature type="region of interest" description="Disordered" evidence="2">
    <location>
        <begin position="1779"/>
        <end position="1803"/>
    </location>
</feature>
<feature type="region of interest" description="Disordered" evidence="2">
    <location>
        <begin position="1066"/>
        <end position="1142"/>
    </location>
</feature>
<accession>A0A255EGH3</accession>
<dbReference type="NCBIfam" id="TIGR03696">
    <property type="entry name" value="Rhs_assc_core"/>
    <property type="match status" value="1"/>
</dbReference>
<dbReference type="CDD" id="cd00081">
    <property type="entry name" value="Hint"/>
    <property type="match status" value="1"/>
</dbReference>
<dbReference type="InterPro" id="IPR003587">
    <property type="entry name" value="Hint_dom_N"/>
</dbReference>
<evidence type="ECO:0000256" key="1">
    <source>
        <dbReference type="ARBA" id="ARBA00022737"/>
    </source>
</evidence>
<feature type="compositionally biased region" description="Low complexity" evidence="2">
    <location>
        <begin position="1929"/>
        <end position="1959"/>
    </location>
</feature>
<feature type="non-terminal residue" evidence="4">
    <location>
        <position position="2359"/>
    </location>
</feature>
<reference evidence="4 5" key="1">
    <citation type="submission" date="2017-07" db="EMBL/GenBank/DDBJ databases">
        <title>Draft whole genome sequences of clinical Proprionibacteriaceae strains.</title>
        <authorList>
            <person name="Bernier A.-M."/>
            <person name="Bernard K."/>
            <person name="Domingo M.-C."/>
        </authorList>
    </citation>
    <scope>NUCLEOTIDE SEQUENCE [LARGE SCALE GENOMIC DNA]</scope>
    <source>
        <strain evidence="4 5">NML 150081</strain>
    </source>
</reference>
<dbReference type="SUPFAM" id="SSF51294">
    <property type="entry name" value="Hedgehog/intein (Hint) domain"/>
    <property type="match status" value="1"/>
</dbReference>
<gene>
    <name evidence="4" type="ORF">CGZ91_09385</name>
</gene>
<organism evidence="4 5">
    <name type="scientific">Parenemella sanctibonifatiensis</name>
    <dbReference type="NCBI Taxonomy" id="2016505"/>
    <lineage>
        <taxon>Bacteria</taxon>
        <taxon>Bacillati</taxon>
        <taxon>Actinomycetota</taxon>
        <taxon>Actinomycetes</taxon>
        <taxon>Propionibacteriales</taxon>
        <taxon>Propionibacteriaceae</taxon>
        <taxon>Parenemella</taxon>
    </lineage>
</organism>